<evidence type="ECO:0000259" key="6">
    <source>
        <dbReference type="Pfam" id="PF12894"/>
    </source>
</evidence>
<evidence type="ECO:0000256" key="3">
    <source>
        <dbReference type="ARBA" id="ARBA00038366"/>
    </source>
</evidence>
<dbReference type="Proteomes" id="UP000620124">
    <property type="component" value="Unassembled WGS sequence"/>
</dbReference>
<dbReference type="PANTHER" id="PTHR19856">
    <property type="entry name" value="WD-REPEATCONTAINING PROTEIN WDR1"/>
    <property type="match status" value="1"/>
</dbReference>
<evidence type="ECO:0000256" key="1">
    <source>
        <dbReference type="ARBA" id="ARBA00022574"/>
    </source>
</evidence>
<feature type="repeat" description="WD" evidence="4">
    <location>
        <begin position="183"/>
        <end position="224"/>
    </location>
</feature>
<dbReference type="GO" id="GO:0030042">
    <property type="term" value="P:actin filament depolymerization"/>
    <property type="evidence" value="ECO:0007669"/>
    <property type="project" value="TreeGrafter"/>
</dbReference>
<dbReference type="FunFam" id="2.130.10.10:FF:000167">
    <property type="entry name" value="Actin-interacting protein 1"/>
    <property type="match status" value="1"/>
</dbReference>
<dbReference type="GO" id="GO:0051015">
    <property type="term" value="F:actin filament binding"/>
    <property type="evidence" value="ECO:0007669"/>
    <property type="project" value="TreeGrafter"/>
</dbReference>
<dbReference type="OrthoDB" id="2306at2759"/>
<feature type="repeat" description="WD" evidence="4">
    <location>
        <begin position="227"/>
        <end position="268"/>
    </location>
</feature>
<feature type="repeat" description="WD" evidence="4">
    <location>
        <begin position="52"/>
        <end position="84"/>
    </location>
</feature>
<dbReference type="GO" id="GO:0030864">
    <property type="term" value="C:cortical actin cytoskeleton"/>
    <property type="evidence" value="ECO:0007669"/>
    <property type="project" value="TreeGrafter"/>
</dbReference>
<dbReference type="EMBL" id="JACAZI010000005">
    <property type="protein sequence ID" value="KAF7360235.1"/>
    <property type="molecule type" value="Genomic_DNA"/>
</dbReference>
<evidence type="ECO:0000313" key="7">
    <source>
        <dbReference type="EMBL" id="KAF7360235.1"/>
    </source>
</evidence>
<feature type="region of interest" description="Disordered" evidence="5">
    <location>
        <begin position="1"/>
        <end position="21"/>
    </location>
</feature>
<organism evidence="7 8">
    <name type="scientific">Mycena venus</name>
    <dbReference type="NCBI Taxonomy" id="2733690"/>
    <lineage>
        <taxon>Eukaryota</taxon>
        <taxon>Fungi</taxon>
        <taxon>Dikarya</taxon>
        <taxon>Basidiomycota</taxon>
        <taxon>Agaricomycotina</taxon>
        <taxon>Agaricomycetes</taxon>
        <taxon>Agaricomycetidae</taxon>
        <taxon>Agaricales</taxon>
        <taxon>Marasmiineae</taxon>
        <taxon>Mycenaceae</taxon>
        <taxon>Mycena</taxon>
    </lineage>
</organism>
<dbReference type="InterPro" id="IPR015943">
    <property type="entry name" value="WD40/YVTN_repeat-like_dom_sf"/>
</dbReference>
<keyword evidence="8" id="KW-1185">Reference proteome</keyword>
<sequence>MSFKQTSLFPPTPATSRGSSTKLSAHKDKIVYTNGKVVIIRDLNNPLLAIAYTGHVQNTTVARISPSGYYCASADALGTVRVWDTVGEDQVLKGEYKVFAGKINDLEWDGESKRIIAVGDGREKFGHAFMMDSGSSTGEISGHNKAINAVAIRHQRPFRAATAADDASIVFHQGAPYKYDKTIRTHTKFVQDVRYTPSGDHFASVGSDSKIFLYDGKTGETVTEITDSPHKGSIMACSWSPDSKSFATSSADCTVKLWDVETHKAKSTWSLGAGVNNQQMGNVWSRETDIVSLSLSGDLNVFDPRVGDKPARVVIGPQKTITAVAPSSAGTFLAGTADGRVVEYTTASGEAAPVGGEGHTSIIVGLAAATDGKVFSAGYDDRVREIGAASFSAASISTAAQPKAIAAATDGTVFVVEAGGVEAIRNNQKVAHLATKYSPSAVGTSGSLVAVGGEDQKVRLHEWSGTALTEIGLLEGNKGVVSAVEFSPDGALLAAGDSSGRITLFDIKEKKLITTRWSFHSARVNSLTWTSDSKHCASGSLDTHVYVWSVDNPSRNIALKNAGPGGVNAVLWVGGGTGKGGTLASAGADGASKSFGDKWHNMVKTCFPSDYHLRCFLYSSCIWSSFTFLSENEKFGMPDALVLPTSTASSTGAAAPSANNHPKNYRWGEYIAPDHTPMLSTRSAVAQIPRDVDVAQCAAVRAESLRARFSSPTLGSRVRTLRRSTISKSRSLKASYKLLASSTAVIYPAMSTLPPELEIQIFESVVKASPNDAVLRLCLMLVARRVKIWVEPFIYHCLIFSRANNWDRLKRIVATKPRDFLAKHVKSICMPLSTVNMREAEEILLACPGVERLACWIDHRATAEAFAIIPPSIPIQPFALRRLSMELSHFLSLPVHLGGIQARLTHLELVYWEDHAEYYPQTLDLGRFAHLTHLALRSDSMRFQWPVPMAIGMVATCRGLKVLVLLDNEVGRSESVRRALNDRRAVAVISEDALHDWEPTAKSFHKWEVRLGRGMDMWARGEDIIRRNM</sequence>
<keyword evidence="2" id="KW-0677">Repeat</keyword>
<feature type="repeat" description="WD" evidence="4">
    <location>
        <begin position="517"/>
        <end position="558"/>
    </location>
</feature>
<dbReference type="SUPFAM" id="SSF50978">
    <property type="entry name" value="WD40 repeat-like"/>
    <property type="match status" value="2"/>
</dbReference>
<keyword evidence="1 4" id="KW-0853">WD repeat</keyword>
<dbReference type="FunFam" id="2.130.10.10:FF:000102">
    <property type="entry name" value="Actin-interacting protein 1"/>
    <property type="match status" value="1"/>
</dbReference>
<comment type="caution">
    <text evidence="7">The sequence shown here is derived from an EMBL/GenBank/DDBJ whole genome shotgun (WGS) entry which is preliminary data.</text>
</comment>
<name>A0A8H7D3L5_9AGAR</name>
<comment type="similarity">
    <text evidence="3">Belongs to the WD repeat AIP1 family.</text>
</comment>
<dbReference type="Pfam" id="PF00400">
    <property type="entry name" value="WD40"/>
    <property type="match status" value="3"/>
</dbReference>
<accession>A0A8H7D3L5</accession>
<protein>
    <submittedName>
        <fullName evidence="7">WD40 repeat-like protein</fullName>
    </submittedName>
</protein>
<dbReference type="PROSITE" id="PS50082">
    <property type="entry name" value="WD_REPEATS_2"/>
    <property type="match status" value="5"/>
</dbReference>
<dbReference type="SMART" id="SM00320">
    <property type="entry name" value="WD40"/>
    <property type="match status" value="8"/>
</dbReference>
<dbReference type="InterPro" id="IPR024977">
    <property type="entry name" value="Apc4-like_WD40_dom"/>
</dbReference>
<gene>
    <name evidence="7" type="ORF">MVEN_00752300</name>
</gene>
<feature type="repeat" description="WD" evidence="4">
    <location>
        <begin position="474"/>
        <end position="515"/>
    </location>
</feature>
<evidence type="ECO:0000256" key="2">
    <source>
        <dbReference type="ARBA" id="ARBA00022737"/>
    </source>
</evidence>
<evidence type="ECO:0000313" key="8">
    <source>
        <dbReference type="Proteomes" id="UP000620124"/>
    </source>
</evidence>
<dbReference type="InterPro" id="IPR001680">
    <property type="entry name" value="WD40_rpt"/>
</dbReference>
<dbReference type="Pfam" id="PF12894">
    <property type="entry name" value="ANAPC4_WD40"/>
    <property type="match status" value="1"/>
</dbReference>
<evidence type="ECO:0000256" key="4">
    <source>
        <dbReference type="PROSITE-ProRule" id="PRU00221"/>
    </source>
</evidence>
<evidence type="ECO:0000256" key="5">
    <source>
        <dbReference type="SAM" id="MobiDB-lite"/>
    </source>
</evidence>
<dbReference type="PANTHER" id="PTHR19856:SF0">
    <property type="entry name" value="WD REPEAT-CONTAINING PROTEIN 1"/>
    <property type="match status" value="1"/>
</dbReference>
<dbReference type="InterPro" id="IPR036322">
    <property type="entry name" value="WD40_repeat_dom_sf"/>
</dbReference>
<dbReference type="Gene3D" id="2.130.10.10">
    <property type="entry name" value="YVTN repeat-like/Quinoprotein amine dehydrogenase"/>
    <property type="match status" value="2"/>
</dbReference>
<dbReference type="PROSITE" id="PS50294">
    <property type="entry name" value="WD_REPEATS_REGION"/>
    <property type="match status" value="2"/>
</dbReference>
<reference evidence="7" key="1">
    <citation type="submission" date="2020-05" db="EMBL/GenBank/DDBJ databases">
        <title>Mycena genomes resolve the evolution of fungal bioluminescence.</title>
        <authorList>
            <person name="Tsai I.J."/>
        </authorList>
    </citation>
    <scope>NUCLEOTIDE SEQUENCE</scope>
    <source>
        <strain evidence="7">CCC161011</strain>
    </source>
</reference>
<feature type="domain" description="Anaphase-promoting complex subunit 4-like WD40" evidence="6">
    <location>
        <begin position="448"/>
        <end position="531"/>
    </location>
</feature>
<dbReference type="AlphaFoldDB" id="A0A8H7D3L5"/>
<proteinExistence type="inferred from homology"/>